<feature type="domain" description="Toprim" evidence="12">
    <location>
        <begin position="489"/>
        <end position="603"/>
    </location>
</feature>
<dbReference type="PANTHER" id="PTHR45866">
    <property type="entry name" value="DNA GYRASE/TOPOISOMERASE SUBUNIT B"/>
    <property type="match status" value="1"/>
</dbReference>
<dbReference type="SUPFAM" id="SSF54211">
    <property type="entry name" value="Ribosomal protein S5 domain 2-like"/>
    <property type="match status" value="1"/>
</dbReference>
<dbReference type="GO" id="GO:0006265">
    <property type="term" value="P:DNA topological change"/>
    <property type="evidence" value="ECO:0007669"/>
    <property type="project" value="UniProtKB-UniRule"/>
</dbReference>
<feature type="binding site" evidence="10">
    <location>
        <position position="568"/>
    </location>
    <ligand>
        <name>Mg(2+)</name>
        <dbReference type="ChEBI" id="CHEBI:18420"/>
        <label>1</label>
        <note>catalytic</note>
    </ligand>
</feature>
<dbReference type="InterPro" id="IPR003594">
    <property type="entry name" value="HATPase_dom"/>
</dbReference>
<dbReference type="SMART" id="SM00387">
    <property type="entry name" value="HATPase_c"/>
    <property type="match status" value="1"/>
</dbReference>
<evidence type="ECO:0000256" key="7">
    <source>
        <dbReference type="ARBA" id="ARBA00023029"/>
    </source>
</evidence>
<evidence type="ECO:0000256" key="4">
    <source>
        <dbReference type="ARBA" id="ARBA00022741"/>
    </source>
</evidence>
<dbReference type="InterPro" id="IPR036890">
    <property type="entry name" value="HATPase_C_sf"/>
</dbReference>
<keyword evidence="3 10" id="KW-0479">Metal-binding</keyword>
<sequence length="711" mass="78534">MTDSSQQGNGKQDDPEDLPQNTVEEAVIHVGPDGEVVYDASAIQVLEGLEAVRKRPGMYIGSTGARGLHHLVWEIVDNAVDEALAGHNDRVLVTLREDGGVEVTDHGRGIPTGMNEQYGISTVELVLTQLHAGGKFGGGGYKVSGGLHGVGSSVVNALSSRLDVQVRQNGRVFEMSFTKGEPDAPLADVRAMEEDEPSGTTLTFWASEEIFDTTDYDFETIRSRFQQTAFLNKGLTISLTDARVQADAADDEGLDDLKEIGEEASDAPEEQASAKDKKRTVTYRYDNGLLDYVKHLNSSKRNEPVNDEIIAFETEDTSRMLSVEIAMQWTTSFSESVHTYANAVNTHEGGTHEEGFRAAMTKLVNDFARDQKLLKEKDDNLTGDDIREGLTAVISVKLGEPQFEGQTKTKLGNSEVKGFVQAAVRDEFGHWLQAHPNDGRNIVRKAIQASAARMAARKAREATRRKGLLESGGLPGKLKDCQSNDPTISEVYIVEGDSAGGSAVQGRNPYNQAILPIRGKILNVEKARIDKVLANNEVQALISGFGTGIGEDFDISKARYHKIVLMADADVDGMHIRTLLLTLLFRFMRPLIEAGYVYLAQPPLYRIKWSNHEHQFVFSDKERDAAVREGLSQGWRMPKDNGVQRYKGLGEMNYQELWETTMDPDHRTLLQVTLDDAAAADEIFSILMGEDVESRRGFIQRNAKDVRFLDI</sequence>
<keyword evidence="10" id="KW-0963">Cytoplasm</keyword>
<dbReference type="Gene3D" id="3.30.565.10">
    <property type="entry name" value="Histidine kinase-like ATPase, C-terminal domain"/>
    <property type="match status" value="1"/>
</dbReference>
<dbReference type="Gene3D" id="3.30.230.10">
    <property type="match status" value="1"/>
</dbReference>
<dbReference type="FunFam" id="3.40.50.670:FF:000002">
    <property type="entry name" value="DNA gyrase subunit B"/>
    <property type="match status" value="1"/>
</dbReference>
<keyword evidence="4 10" id="KW-0547">Nucleotide-binding</keyword>
<proteinExistence type="inferred from homology"/>
<keyword evidence="7 10" id="KW-0799">Topoisomerase</keyword>
<comment type="function">
    <text evidence="10">A type II topoisomerase that negatively supercoils closed circular double-stranded (ds) DNA in an ATP-dependent manner to modulate DNA topology and maintain chromosomes in an underwound state. Negative supercoiling favors strand separation, and DNA replication, transcription, recombination and repair, all of which involve strand separation. Also able to catalyze the interconversion of other topological isomers of dsDNA rings, including catenanes and knotted rings. Type II topoisomerases break and join 2 DNA strands simultaneously in an ATP-dependent manner.</text>
</comment>
<comment type="caution">
    <text evidence="13">The sequence shown here is derived from an EMBL/GenBank/DDBJ whole genome shotgun (WGS) entry which is preliminary data.</text>
</comment>
<dbReference type="PROSITE" id="PS50880">
    <property type="entry name" value="TOPRIM"/>
    <property type="match status" value="1"/>
</dbReference>
<name>A0A542ECH3_9MICO</name>
<feature type="region of interest" description="Disordered" evidence="11">
    <location>
        <begin position="1"/>
        <end position="20"/>
    </location>
</feature>
<dbReference type="InterPro" id="IPR014721">
    <property type="entry name" value="Ribsml_uS5_D2-typ_fold_subgr"/>
</dbReference>
<evidence type="ECO:0000313" key="13">
    <source>
        <dbReference type="EMBL" id="TQJ13028.1"/>
    </source>
</evidence>
<protein>
    <recommendedName>
        <fullName evidence="10">DNA gyrase subunit B</fullName>
        <ecNumber evidence="10">5.6.2.2</ecNumber>
    </recommendedName>
</protein>
<comment type="subunit">
    <text evidence="10">Heterotetramer, composed of two GyrA and two GyrB chains. In the heterotetramer, GyrA contains the active site tyrosine that forms a transient covalent intermediate with DNA, while GyrB binds cofactors and catalyzes ATP hydrolysis.</text>
</comment>
<dbReference type="SMART" id="SM00433">
    <property type="entry name" value="TOP2c"/>
    <property type="match status" value="1"/>
</dbReference>
<evidence type="ECO:0000256" key="1">
    <source>
        <dbReference type="ARBA" id="ARBA00000185"/>
    </source>
</evidence>
<dbReference type="InterPro" id="IPR013759">
    <property type="entry name" value="Topo_IIA_B_C"/>
</dbReference>
<evidence type="ECO:0000256" key="9">
    <source>
        <dbReference type="ARBA" id="ARBA00023235"/>
    </source>
</evidence>
<dbReference type="InterPro" id="IPR013506">
    <property type="entry name" value="Topo_IIA_bsu_dom2"/>
</dbReference>
<dbReference type="InterPro" id="IPR006171">
    <property type="entry name" value="TOPRIM_dom"/>
</dbReference>
<evidence type="ECO:0000256" key="10">
    <source>
        <dbReference type="HAMAP-Rule" id="MF_01898"/>
    </source>
</evidence>
<dbReference type="PRINTS" id="PR00418">
    <property type="entry name" value="TPI2FAMILY"/>
</dbReference>
<evidence type="ECO:0000256" key="11">
    <source>
        <dbReference type="SAM" id="MobiDB-lite"/>
    </source>
</evidence>
<dbReference type="InterPro" id="IPR018522">
    <property type="entry name" value="TopoIIA_CS"/>
</dbReference>
<keyword evidence="14" id="KW-1185">Reference proteome</keyword>
<dbReference type="Pfam" id="PF00986">
    <property type="entry name" value="DNA_gyraseB_C"/>
    <property type="match status" value="1"/>
</dbReference>
<dbReference type="Gene3D" id="3.40.50.670">
    <property type="match status" value="1"/>
</dbReference>
<keyword evidence="9 10" id="KW-0413">Isomerase</keyword>
<accession>A0A542ECH3</accession>
<comment type="catalytic activity">
    <reaction evidence="1 10">
        <text>ATP-dependent breakage, passage and rejoining of double-stranded DNA.</text>
        <dbReference type="EC" id="5.6.2.2"/>
    </reaction>
</comment>
<dbReference type="GO" id="GO:0034335">
    <property type="term" value="F:DNA negative supercoiling activity"/>
    <property type="evidence" value="ECO:0007669"/>
    <property type="project" value="UniProtKB-ARBA"/>
</dbReference>
<dbReference type="CDD" id="cd16928">
    <property type="entry name" value="HATPase_GyrB-like"/>
    <property type="match status" value="1"/>
</dbReference>
<dbReference type="SUPFAM" id="SSF55874">
    <property type="entry name" value="ATPase domain of HSP90 chaperone/DNA topoisomerase II/histidine kinase"/>
    <property type="match status" value="1"/>
</dbReference>
<evidence type="ECO:0000256" key="6">
    <source>
        <dbReference type="ARBA" id="ARBA00022842"/>
    </source>
</evidence>
<dbReference type="NCBIfam" id="TIGR01059">
    <property type="entry name" value="gyrB"/>
    <property type="match status" value="1"/>
</dbReference>
<keyword evidence="8" id="KW-0238">DNA-binding</keyword>
<dbReference type="EC" id="5.6.2.2" evidence="10"/>
<dbReference type="InterPro" id="IPR001241">
    <property type="entry name" value="Topo_IIA"/>
</dbReference>
<dbReference type="Proteomes" id="UP000320806">
    <property type="component" value="Unassembled WGS sequence"/>
</dbReference>
<dbReference type="Pfam" id="PF01751">
    <property type="entry name" value="Toprim"/>
    <property type="match status" value="1"/>
</dbReference>
<dbReference type="AlphaFoldDB" id="A0A542ECH3"/>
<dbReference type="InterPro" id="IPR013760">
    <property type="entry name" value="Topo_IIA-like_dom_sf"/>
</dbReference>
<reference evidence="13 14" key="1">
    <citation type="submission" date="2019-06" db="EMBL/GenBank/DDBJ databases">
        <title>Sequencing the genomes of 1000 actinobacteria strains.</title>
        <authorList>
            <person name="Klenk H.-P."/>
        </authorList>
    </citation>
    <scope>NUCLEOTIDE SEQUENCE [LARGE SCALE GENOMIC DNA]</scope>
    <source>
        <strain evidence="13 14">DSM 19828</strain>
    </source>
</reference>
<dbReference type="EMBL" id="VFMO01000001">
    <property type="protein sequence ID" value="TQJ13028.1"/>
    <property type="molecule type" value="Genomic_DNA"/>
</dbReference>
<dbReference type="InterPro" id="IPR011557">
    <property type="entry name" value="GyrB"/>
</dbReference>
<feature type="compositionally biased region" description="Polar residues" evidence="11">
    <location>
        <begin position="1"/>
        <end position="10"/>
    </location>
</feature>
<dbReference type="GO" id="GO:0005694">
    <property type="term" value="C:chromosome"/>
    <property type="evidence" value="ECO:0007669"/>
    <property type="project" value="InterPro"/>
</dbReference>
<gene>
    <name evidence="10" type="primary">gyrB</name>
    <name evidence="13" type="ORF">FB459_0415</name>
</gene>
<comment type="miscellaneous">
    <text evidence="10">Few gyrases are as efficient as E.coli at forming negative supercoils. Not all organisms have 2 type II topoisomerases; in organisms with a single type II topoisomerase this enzyme also has to decatenate newly replicated chromosomes.</text>
</comment>
<evidence type="ECO:0000256" key="5">
    <source>
        <dbReference type="ARBA" id="ARBA00022840"/>
    </source>
</evidence>
<dbReference type="InterPro" id="IPR020568">
    <property type="entry name" value="Ribosomal_Su5_D2-typ_SF"/>
</dbReference>
<dbReference type="GO" id="GO:0006261">
    <property type="term" value="P:DNA-templated DNA replication"/>
    <property type="evidence" value="ECO:0007669"/>
    <property type="project" value="UniProtKB-UniRule"/>
</dbReference>
<dbReference type="RefSeq" id="WP_170221647.1">
    <property type="nucleotide sequence ID" value="NZ_BAABCI010000039.1"/>
</dbReference>
<comment type="cofactor">
    <cofactor evidence="10">
        <name>Mg(2+)</name>
        <dbReference type="ChEBI" id="CHEBI:18420"/>
    </cofactor>
    <cofactor evidence="10">
        <name>Mn(2+)</name>
        <dbReference type="ChEBI" id="CHEBI:29035"/>
    </cofactor>
    <cofactor evidence="10">
        <name>Ca(2+)</name>
        <dbReference type="ChEBI" id="CHEBI:29108"/>
    </cofactor>
    <text evidence="10">Binds two Mg(2+) per subunit. The magnesium ions form salt bridges with both the protein and the DNA. Can also accept other divalent metal cations, such as Mn(2+) or Ca(2+).</text>
</comment>
<dbReference type="PROSITE" id="PS00177">
    <property type="entry name" value="TOPOISOMERASE_II"/>
    <property type="match status" value="1"/>
</dbReference>
<comment type="subcellular location">
    <subcellularLocation>
        <location evidence="10">Cytoplasm</location>
    </subcellularLocation>
</comment>
<organism evidence="13 14">
    <name type="scientific">Yimella lutea</name>
    <dbReference type="NCBI Taxonomy" id="587872"/>
    <lineage>
        <taxon>Bacteria</taxon>
        <taxon>Bacillati</taxon>
        <taxon>Actinomycetota</taxon>
        <taxon>Actinomycetes</taxon>
        <taxon>Micrococcales</taxon>
        <taxon>Dermacoccaceae</taxon>
        <taxon>Yimella</taxon>
    </lineage>
</organism>
<dbReference type="Pfam" id="PF02518">
    <property type="entry name" value="HATPase_c"/>
    <property type="match status" value="1"/>
</dbReference>
<dbReference type="GO" id="GO:0046872">
    <property type="term" value="F:metal ion binding"/>
    <property type="evidence" value="ECO:0007669"/>
    <property type="project" value="UniProtKB-KW"/>
</dbReference>
<dbReference type="GO" id="GO:0005524">
    <property type="term" value="F:ATP binding"/>
    <property type="evidence" value="ECO:0007669"/>
    <property type="project" value="UniProtKB-UniRule"/>
</dbReference>
<evidence type="ECO:0000313" key="14">
    <source>
        <dbReference type="Proteomes" id="UP000320806"/>
    </source>
</evidence>
<keyword evidence="5 10" id="KW-0067">ATP-binding</keyword>
<feature type="site" description="Interaction with DNA" evidence="10">
    <location>
        <position position="520"/>
    </location>
</feature>
<dbReference type="FunFam" id="3.30.565.10:FF:000002">
    <property type="entry name" value="DNA gyrase subunit B"/>
    <property type="match status" value="1"/>
</dbReference>
<evidence type="ECO:0000256" key="2">
    <source>
        <dbReference type="ARBA" id="ARBA00010708"/>
    </source>
</evidence>
<dbReference type="InterPro" id="IPR000565">
    <property type="entry name" value="Topo_IIA_B"/>
</dbReference>
<evidence type="ECO:0000256" key="8">
    <source>
        <dbReference type="ARBA" id="ARBA00023125"/>
    </source>
</evidence>
<feature type="binding site" evidence="10">
    <location>
        <position position="495"/>
    </location>
    <ligand>
        <name>Mg(2+)</name>
        <dbReference type="ChEBI" id="CHEBI:18420"/>
        <label>1</label>
        <note>catalytic</note>
    </ligand>
</feature>
<dbReference type="HAMAP" id="MF_01898">
    <property type="entry name" value="GyrB"/>
    <property type="match status" value="1"/>
</dbReference>
<dbReference type="GO" id="GO:0005737">
    <property type="term" value="C:cytoplasm"/>
    <property type="evidence" value="ECO:0007669"/>
    <property type="project" value="UniProtKB-SubCell"/>
</dbReference>
<dbReference type="CDD" id="cd00822">
    <property type="entry name" value="TopoII_Trans_DNA_gyrase"/>
    <property type="match status" value="1"/>
</dbReference>
<feature type="binding site" evidence="10">
    <location>
        <position position="570"/>
    </location>
    <ligand>
        <name>Mg(2+)</name>
        <dbReference type="ChEBI" id="CHEBI:18420"/>
        <label>2</label>
    </ligand>
</feature>
<evidence type="ECO:0000256" key="3">
    <source>
        <dbReference type="ARBA" id="ARBA00022723"/>
    </source>
</evidence>
<dbReference type="FunFam" id="3.30.230.10:FF:000005">
    <property type="entry name" value="DNA gyrase subunit B"/>
    <property type="match status" value="1"/>
</dbReference>
<evidence type="ECO:0000259" key="12">
    <source>
        <dbReference type="PROSITE" id="PS50880"/>
    </source>
</evidence>
<dbReference type="Pfam" id="PF00204">
    <property type="entry name" value="DNA_gyraseB"/>
    <property type="match status" value="1"/>
</dbReference>
<feature type="binding site" evidence="10">
    <location>
        <position position="568"/>
    </location>
    <ligand>
        <name>Mg(2+)</name>
        <dbReference type="ChEBI" id="CHEBI:18420"/>
        <label>2</label>
    </ligand>
</feature>
<feature type="site" description="Interaction with DNA" evidence="10">
    <location>
        <position position="523"/>
    </location>
</feature>
<dbReference type="NCBIfam" id="NF004189">
    <property type="entry name" value="PRK05644.1"/>
    <property type="match status" value="1"/>
</dbReference>
<dbReference type="PRINTS" id="PR01159">
    <property type="entry name" value="DNAGYRASEB"/>
</dbReference>
<dbReference type="GO" id="GO:0003677">
    <property type="term" value="F:DNA binding"/>
    <property type="evidence" value="ECO:0007669"/>
    <property type="project" value="UniProtKB-KW"/>
</dbReference>
<dbReference type="InterPro" id="IPR002288">
    <property type="entry name" value="DNA_gyrase_B_C"/>
</dbReference>
<dbReference type="PANTHER" id="PTHR45866:SF1">
    <property type="entry name" value="DNA GYRASE SUBUNIT B, MITOCHONDRIAL"/>
    <property type="match status" value="1"/>
</dbReference>
<comment type="similarity">
    <text evidence="2 10">Belongs to the type II topoisomerase GyrB family.</text>
</comment>
<keyword evidence="6 10" id="KW-0460">Magnesium</keyword>
<dbReference type="SUPFAM" id="SSF56719">
    <property type="entry name" value="Type II DNA topoisomerase"/>
    <property type="match status" value="1"/>
</dbReference>